<organism evidence="2 3">
    <name type="scientific">Lolliginicoccus lacisalsi</name>
    <dbReference type="NCBI Taxonomy" id="2742202"/>
    <lineage>
        <taxon>Bacteria</taxon>
        <taxon>Bacillati</taxon>
        <taxon>Actinomycetota</taxon>
        <taxon>Actinomycetes</taxon>
        <taxon>Mycobacteriales</taxon>
        <taxon>Hoyosellaceae</taxon>
        <taxon>Lolliginicoccus</taxon>
    </lineage>
</organism>
<dbReference type="AlphaFoldDB" id="A0A927J906"/>
<feature type="compositionally biased region" description="Basic and acidic residues" evidence="1">
    <location>
        <begin position="83"/>
        <end position="106"/>
    </location>
</feature>
<protein>
    <submittedName>
        <fullName evidence="2">Uncharacterized protein</fullName>
    </submittedName>
</protein>
<dbReference type="EMBL" id="JACYWE010000001">
    <property type="protein sequence ID" value="MBD8504911.1"/>
    <property type="molecule type" value="Genomic_DNA"/>
</dbReference>
<accession>A0A927J906</accession>
<gene>
    <name evidence="2" type="ORF">HT102_00220</name>
</gene>
<comment type="caution">
    <text evidence="2">The sequence shown here is derived from an EMBL/GenBank/DDBJ whole genome shotgun (WGS) entry which is preliminary data.</text>
</comment>
<reference evidence="2" key="1">
    <citation type="submission" date="2020-09" db="EMBL/GenBank/DDBJ databases">
        <title>Hoyosella lacisalsi sp. nov., a halotolerant actinobacterium isolated from soil of Lake Gudzhirganskoe.</title>
        <authorList>
            <person name="Yang Q."/>
            <person name="Guo P.Y."/>
            <person name="Liu S.W."/>
            <person name="Li F.N."/>
            <person name="Sun C.H."/>
        </authorList>
    </citation>
    <scope>NUCLEOTIDE SEQUENCE</scope>
    <source>
        <strain evidence="2">G463</strain>
    </source>
</reference>
<feature type="region of interest" description="Disordered" evidence="1">
    <location>
        <begin position="65"/>
        <end position="106"/>
    </location>
</feature>
<evidence type="ECO:0000313" key="2">
    <source>
        <dbReference type="EMBL" id="MBD8504911.1"/>
    </source>
</evidence>
<dbReference type="RefSeq" id="WP_192037412.1">
    <property type="nucleotide sequence ID" value="NZ_JACYWE010000001.1"/>
</dbReference>
<evidence type="ECO:0000256" key="1">
    <source>
        <dbReference type="SAM" id="MobiDB-lite"/>
    </source>
</evidence>
<dbReference type="Pfam" id="PF23706">
    <property type="entry name" value="Rv1893"/>
    <property type="match status" value="1"/>
</dbReference>
<name>A0A927J906_9ACTN</name>
<proteinExistence type="predicted"/>
<dbReference type="Proteomes" id="UP000642993">
    <property type="component" value="Unassembled WGS sequence"/>
</dbReference>
<dbReference type="InterPro" id="IPR057513">
    <property type="entry name" value="Rv1893"/>
</dbReference>
<evidence type="ECO:0000313" key="3">
    <source>
        <dbReference type="Proteomes" id="UP000642993"/>
    </source>
</evidence>
<keyword evidence="3" id="KW-1185">Reference proteome</keyword>
<sequence length="106" mass="11475">MADKKQERPERPEPTNTVDALKHIAQTSLDKSGDIVEGSTDMLRGNVSGGIGRIIKSATDIATTSAGKGARILTQQFPDEEEANAKDEKKDEKKDDSSSRSSDDKQ</sequence>